<feature type="compositionally biased region" description="Polar residues" evidence="1">
    <location>
        <begin position="206"/>
        <end position="230"/>
    </location>
</feature>
<feature type="region of interest" description="Disordered" evidence="1">
    <location>
        <begin position="183"/>
        <end position="232"/>
    </location>
</feature>
<proteinExistence type="predicted"/>
<dbReference type="Proteomes" id="UP000752171">
    <property type="component" value="Unassembled WGS sequence"/>
</dbReference>
<comment type="caution">
    <text evidence="2">The sequence shown here is derived from an EMBL/GenBank/DDBJ whole genome shotgun (WGS) entry which is preliminary data.</text>
</comment>
<evidence type="ECO:0000313" key="2">
    <source>
        <dbReference type="EMBL" id="KAG9266032.1"/>
    </source>
</evidence>
<accession>A0A8T2L7R2</accession>
<evidence type="ECO:0000313" key="3">
    <source>
        <dbReference type="Proteomes" id="UP000752171"/>
    </source>
</evidence>
<dbReference type="AlphaFoldDB" id="A0A8T2L7R2"/>
<reference evidence="2 3" key="1">
    <citation type="submission" date="2021-07" db="EMBL/GenBank/DDBJ databases">
        <authorList>
            <person name="Imarazene B."/>
            <person name="Zahm M."/>
            <person name="Klopp C."/>
            <person name="Cabau C."/>
            <person name="Beille S."/>
            <person name="Jouanno E."/>
            <person name="Castinel A."/>
            <person name="Lluch J."/>
            <person name="Gil L."/>
            <person name="Kuchtly C."/>
            <person name="Lopez Roques C."/>
            <person name="Donnadieu C."/>
            <person name="Parrinello H."/>
            <person name="Journot L."/>
            <person name="Du K."/>
            <person name="Schartl M."/>
            <person name="Retaux S."/>
            <person name="Guiguen Y."/>
        </authorList>
    </citation>
    <scope>NUCLEOTIDE SEQUENCE [LARGE SCALE GENOMIC DNA]</scope>
    <source>
        <strain evidence="2">Pach_M1</strain>
        <tissue evidence="2">Testis</tissue>
    </source>
</reference>
<protein>
    <submittedName>
        <fullName evidence="2">Uncharacterized protein</fullName>
    </submittedName>
</protein>
<name>A0A8T2L7R2_ASTMX</name>
<organism evidence="2 3">
    <name type="scientific">Astyanax mexicanus</name>
    <name type="common">Blind cave fish</name>
    <name type="synonym">Astyanax fasciatus mexicanus</name>
    <dbReference type="NCBI Taxonomy" id="7994"/>
    <lineage>
        <taxon>Eukaryota</taxon>
        <taxon>Metazoa</taxon>
        <taxon>Chordata</taxon>
        <taxon>Craniata</taxon>
        <taxon>Vertebrata</taxon>
        <taxon>Euteleostomi</taxon>
        <taxon>Actinopterygii</taxon>
        <taxon>Neopterygii</taxon>
        <taxon>Teleostei</taxon>
        <taxon>Ostariophysi</taxon>
        <taxon>Characiformes</taxon>
        <taxon>Characoidei</taxon>
        <taxon>Acestrorhamphidae</taxon>
        <taxon>Acestrorhamphinae</taxon>
        <taxon>Astyanax</taxon>
    </lineage>
</organism>
<sequence>MEFWRSEEHRLEGASGGSGDPFILLPFCGTEELRAACLQWQGEGPDPWTELRRVQHEFLEGKLRALIEKVESHCARDSTTLLPFCVSLYQTPDPWMELRRVQLEFLEGKLRALIQKVESHCAHDPPTLLPVCEEPDPWTELRRVQLEFLEGKLKALIEKQLSCPRRRVGSVLVPVMEAAPAHRLDSTEPDIPGPVAQCEEAPAPDLTTTSHPEPSSQGDTALSPNNNTQRRSLKRPVTNFWSSFVCRFRSPRRVLVQVEEADPSHRLDLQDTKPELEPVPAAQSPMAVLSRGRFQTKCDLKKTSYVHVCTIQFARLPIRMLLLIRIMMEMTMMRILSLGALRGLQRLEQTLYEHWTKEH</sequence>
<gene>
    <name evidence="2" type="ORF">AMEX_G20531</name>
</gene>
<evidence type="ECO:0000256" key="1">
    <source>
        <dbReference type="SAM" id="MobiDB-lite"/>
    </source>
</evidence>
<dbReference type="EMBL" id="JAICCE010000017">
    <property type="protein sequence ID" value="KAG9266032.1"/>
    <property type="molecule type" value="Genomic_DNA"/>
</dbReference>